<comment type="subcellular location">
    <subcellularLocation>
        <location evidence="4">Cell membrane</location>
        <topology evidence="4">Lipid-anchor</topology>
    </subcellularLocation>
</comment>
<evidence type="ECO:0000256" key="5">
    <source>
        <dbReference type="RuleBase" id="RU003495"/>
    </source>
</evidence>
<dbReference type="InterPro" id="IPR036908">
    <property type="entry name" value="RlpA-like_sf"/>
</dbReference>
<dbReference type="GO" id="GO:0008932">
    <property type="term" value="F:lytic endotransglycosylase activity"/>
    <property type="evidence" value="ECO:0007669"/>
    <property type="project" value="UniProtKB-UniRule"/>
</dbReference>
<dbReference type="PANTHER" id="PTHR34183:SF1">
    <property type="entry name" value="ENDOLYTIC PEPTIDOGLYCAN TRANSGLYCOSYLASE RLPA"/>
    <property type="match status" value="1"/>
</dbReference>
<evidence type="ECO:0000313" key="9">
    <source>
        <dbReference type="EMBL" id="MYN15177.1"/>
    </source>
</evidence>
<dbReference type="PANTHER" id="PTHR34183">
    <property type="entry name" value="ENDOLYTIC PEPTIDOGLYCAN TRANSGLYCOSYLASE RLPA"/>
    <property type="match status" value="1"/>
</dbReference>
<evidence type="ECO:0000256" key="3">
    <source>
        <dbReference type="ARBA" id="ARBA00023316"/>
    </source>
</evidence>
<dbReference type="NCBIfam" id="TIGR00413">
    <property type="entry name" value="rlpA"/>
    <property type="match status" value="1"/>
</dbReference>
<dbReference type="HAMAP" id="MF_02071">
    <property type="entry name" value="RlpA"/>
    <property type="match status" value="1"/>
</dbReference>
<evidence type="ECO:0000256" key="4">
    <source>
        <dbReference type="HAMAP-Rule" id="MF_02071"/>
    </source>
</evidence>
<dbReference type="GO" id="GO:0005886">
    <property type="term" value="C:plasma membrane"/>
    <property type="evidence" value="ECO:0007669"/>
    <property type="project" value="UniProtKB-SubCell"/>
</dbReference>
<feature type="region of interest" description="Disordered" evidence="6">
    <location>
        <begin position="232"/>
        <end position="260"/>
    </location>
</feature>
<keyword evidence="3 4" id="KW-0961">Cell wall biogenesis/degradation</keyword>
<dbReference type="GO" id="GO:0000270">
    <property type="term" value="P:peptidoglycan metabolic process"/>
    <property type="evidence" value="ECO:0007669"/>
    <property type="project" value="UniProtKB-UniRule"/>
</dbReference>
<evidence type="ECO:0000256" key="2">
    <source>
        <dbReference type="ARBA" id="ARBA00023239"/>
    </source>
</evidence>
<dbReference type="EC" id="4.2.2.-" evidence="4"/>
<sequence length="383" mass="39922">MRMTRSRILNVCTTLAVLALVGCGTAPTVTDTGTLSKTPRTSKPVIKAPSNAKPDGGLPALPPANSGRGGYYQDDGPGDSPPANLADVPDADVRNDPLLPYSNRPYVVFGKTYTPITGNQPFTQIGIGSWYGKKFHGQRTSSGEIYDMYKMTAAHPTLPIPSYARLTNLVSGAVVIVRINDRGPFHANRAIDVSYTAALKLGLLGKGSHELQIERILPDEVDRMLATRAGVSGTVSPRLHSQSSSRPASPGGLGGGPLLLTPSTTLSGEPLVLAPKAMPAAASSDAAAAAVMLTDRAPADAETLAASTAKGGFYLQLGAYSRAENAEAVRGKLSGKGLNGLEVMQGGAVYRLFTGPFATRQDALQAAQGLPSSLHLKPIVVQR</sequence>
<dbReference type="PROSITE" id="PS51257">
    <property type="entry name" value="PROKAR_LIPOPROTEIN"/>
    <property type="match status" value="1"/>
</dbReference>
<keyword evidence="4" id="KW-1003">Cell membrane</keyword>
<comment type="function">
    <text evidence="4">Lytic transglycosylase with a strong preference for naked glycan strands that lack stem peptides.</text>
</comment>
<dbReference type="Gene3D" id="2.40.40.10">
    <property type="entry name" value="RlpA-like domain"/>
    <property type="match status" value="1"/>
</dbReference>
<feature type="compositionally biased region" description="Polar residues" evidence="6">
    <location>
        <begin position="233"/>
        <end position="242"/>
    </location>
</feature>
<comment type="similarity">
    <text evidence="4 5">Belongs to the RlpA family.</text>
</comment>
<comment type="caution">
    <text evidence="9">The sequence shown here is derived from an EMBL/GenBank/DDBJ whole genome shotgun (WGS) entry which is preliminary data.</text>
</comment>
<dbReference type="InterPro" id="IPR036680">
    <property type="entry name" value="SPOR-like_sf"/>
</dbReference>
<accession>A0A845HAC5</accession>
<keyword evidence="4" id="KW-0472">Membrane</keyword>
<dbReference type="RefSeq" id="WP_161088050.1">
    <property type="nucleotide sequence ID" value="NZ_WWCV01000001.1"/>
</dbReference>
<name>A0A845HAC5_9BURK</name>
<dbReference type="GO" id="GO:0042834">
    <property type="term" value="F:peptidoglycan binding"/>
    <property type="evidence" value="ECO:0007669"/>
    <property type="project" value="InterPro"/>
</dbReference>
<feature type="domain" description="SPOR" evidence="8">
    <location>
        <begin position="307"/>
        <end position="383"/>
    </location>
</feature>
<dbReference type="AlphaFoldDB" id="A0A845HAC5"/>
<evidence type="ECO:0000256" key="7">
    <source>
        <dbReference type="SAM" id="SignalP"/>
    </source>
</evidence>
<keyword evidence="10" id="KW-1185">Reference proteome</keyword>
<dbReference type="InterPro" id="IPR009009">
    <property type="entry name" value="RlpA-like_DPBB"/>
</dbReference>
<dbReference type="InterPro" id="IPR012997">
    <property type="entry name" value="RplA"/>
</dbReference>
<evidence type="ECO:0000313" key="10">
    <source>
        <dbReference type="Proteomes" id="UP000484875"/>
    </source>
</evidence>
<dbReference type="Pfam" id="PF03330">
    <property type="entry name" value="DPBB_1"/>
    <property type="match status" value="1"/>
</dbReference>
<dbReference type="EMBL" id="WWCV01000001">
    <property type="protein sequence ID" value="MYN15177.1"/>
    <property type="molecule type" value="Genomic_DNA"/>
</dbReference>
<feature type="compositionally biased region" description="Polar residues" evidence="6">
    <location>
        <begin position="28"/>
        <end position="41"/>
    </location>
</feature>
<feature type="region of interest" description="Disordered" evidence="6">
    <location>
        <begin position="28"/>
        <end position="87"/>
    </location>
</feature>
<keyword evidence="4" id="KW-0564">Palmitate</keyword>
<feature type="signal peptide" evidence="7">
    <location>
        <begin position="1"/>
        <end position="26"/>
    </location>
</feature>
<dbReference type="SUPFAM" id="SSF110997">
    <property type="entry name" value="Sporulation related repeat"/>
    <property type="match status" value="1"/>
</dbReference>
<dbReference type="Pfam" id="PF05036">
    <property type="entry name" value="SPOR"/>
    <property type="match status" value="1"/>
</dbReference>
<feature type="chain" id="PRO_5033169320" description="Endolytic peptidoglycan transglycosylase RlpA" evidence="7">
    <location>
        <begin position="27"/>
        <end position="383"/>
    </location>
</feature>
<dbReference type="Gene3D" id="3.30.70.1070">
    <property type="entry name" value="Sporulation related repeat"/>
    <property type="match status" value="1"/>
</dbReference>
<keyword evidence="4" id="KW-0449">Lipoprotein</keyword>
<dbReference type="GO" id="GO:0071555">
    <property type="term" value="P:cell wall organization"/>
    <property type="evidence" value="ECO:0007669"/>
    <property type="project" value="UniProtKB-KW"/>
</dbReference>
<dbReference type="CDD" id="cd22268">
    <property type="entry name" value="DPBB_RlpA-like"/>
    <property type="match status" value="1"/>
</dbReference>
<evidence type="ECO:0000259" key="8">
    <source>
        <dbReference type="PROSITE" id="PS51724"/>
    </source>
</evidence>
<evidence type="ECO:0000256" key="1">
    <source>
        <dbReference type="ARBA" id="ARBA00022729"/>
    </source>
</evidence>
<evidence type="ECO:0000256" key="6">
    <source>
        <dbReference type="SAM" id="MobiDB-lite"/>
    </source>
</evidence>
<reference evidence="9 10" key="1">
    <citation type="submission" date="2019-12" db="EMBL/GenBank/DDBJ databases">
        <title>Novel species isolated from a subtropical stream in China.</title>
        <authorList>
            <person name="Lu H."/>
        </authorList>
    </citation>
    <scope>NUCLEOTIDE SEQUENCE [LARGE SCALE GENOMIC DNA]</scope>
    <source>
        <strain evidence="9 10">FT107W</strain>
    </source>
</reference>
<dbReference type="InterPro" id="IPR034718">
    <property type="entry name" value="RlpA"/>
</dbReference>
<dbReference type="SUPFAM" id="SSF50685">
    <property type="entry name" value="Barwin-like endoglucanases"/>
    <property type="match status" value="1"/>
</dbReference>
<dbReference type="PROSITE" id="PS51724">
    <property type="entry name" value="SPOR"/>
    <property type="match status" value="1"/>
</dbReference>
<keyword evidence="1 7" id="KW-0732">Signal</keyword>
<proteinExistence type="inferred from homology"/>
<protein>
    <recommendedName>
        <fullName evidence="4">Endolytic peptidoglycan transglycosylase RlpA</fullName>
        <ecNumber evidence="4">4.2.2.-</ecNumber>
    </recommendedName>
</protein>
<organism evidence="9 10">
    <name type="scientific">Duganella vulcania</name>
    <dbReference type="NCBI Taxonomy" id="2692166"/>
    <lineage>
        <taxon>Bacteria</taxon>
        <taxon>Pseudomonadati</taxon>
        <taxon>Pseudomonadota</taxon>
        <taxon>Betaproteobacteria</taxon>
        <taxon>Burkholderiales</taxon>
        <taxon>Oxalobacteraceae</taxon>
        <taxon>Telluria group</taxon>
        <taxon>Duganella</taxon>
    </lineage>
</organism>
<dbReference type="Proteomes" id="UP000484875">
    <property type="component" value="Unassembled WGS sequence"/>
</dbReference>
<gene>
    <name evidence="4" type="primary">rlpA</name>
    <name evidence="9" type="ORF">GTP81_00265</name>
</gene>
<dbReference type="InterPro" id="IPR007730">
    <property type="entry name" value="SPOR-like_dom"/>
</dbReference>
<keyword evidence="2 4" id="KW-0456">Lyase</keyword>